<evidence type="ECO:0000259" key="6">
    <source>
        <dbReference type="PROSITE" id="PS50089"/>
    </source>
</evidence>
<evidence type="ECO:0000256" key="1">
    <source>
        <dbReference type="ARBA" id="ARBA00022723"/>
    </source>
</evidence>
<keyword evidence="1" id="KW-0479">Metal-binding</keyword>
<dbReference type="InterPro" id="IPR017907">
    <property type="entry name" value="Znf_RING_CS"/>
</dbReference>
<keyword evidence="9" id="KW-1185">Reference proteome</keyword>
<feature type="domain" description="RING-type" evidence="6">
    <location>
        <begin position="104"/>
        <end position="147"/>
    </location>
</feature>
<dbReference type="SMART" id="SM00184">
    <property type="entry name" value="RING"/>
    <property type="match status" value="2"/>
</dbReference>
<dbReference type="Pfam" id="PF13445">
    <property type="entry name" value="zf-RING_UBOX"/>
    <property type="match status" value="2"/>
</dbReference>
<dbReference type="PROSITE" id="PS00518">
    <property type="entry name" value="ZF_RING_1"/>
    <property type="match status" value="2"/>
</dbReference>
<dbReference type="InterPro" id="IPR013083">
    <property type="entry name" value="Znf_RING/FYVE/PHD"/>
</dbReference>
<dbReference type="EMBL" id="WNYA01001093">
    <property type="protein sequence ID" value="KAG8546409.1"/>
    <property type="molecule type" value="Genomic_DNA"/>
</dbReference>
<comment type="caution">
    <text evidence="8">The sequence shown here is derived from an EMBL/GenBank/DDBJ whole genome shotgun (WGS) entry which is preliminary data.</text>
</comment>
<protein>
    <submittedName>
        <fullName evidence="8">Uncharacterized protein</fullName>
    </submittedName>
</protein>
<evidence type="ECO:0000313" key="8">
    <source>
        <dbReference type="EMBL" id="KAG8546409.1"/>
    </source>
</evidence>
<dbReference type="Proteomes" id="UP000824782">
    <property type="component" value="Unassembled WGS sequence"/>
</dbReference>
<evidence type="ECO:0000313" key="9">
    <source>
        <dbReference type="Proteomes" id="UP000824782"/>
    </source>
</evidence>
<gene>
    <name evidence="8" type="ORF">GDO81_018980</name>
</gene>
<feature type="coiled-coil region" evidence="5">
    <location>
        <begin position="308"/>
        <end position="335"/>
    </location>
</feature>
<dbReference type="InterPro" id="IPR000315">
    <property type="entry name" value="Znf_B-box"/>
</dbReference>
<feature type="domain" description="RING-type" evidence="6">
    <location>
        <begin position="15"/>
        <end position="60"/>
    </location>
</feature>
<keyword evidence="5" id="KW-0175">Coiled coil</keyword>
<dbReference type="InterPro" id="IPR001841">
    <property type="entry name" value="Znf_RING"/>
</dbReference>
<accession>A0AAV6ZAC5</accession>
<proteinExistence type="predicted"/>
<dbReference type="PROSITE" id="PS50119">
    <property type="entry name" value="ZF_BBOX"/>
    <property type="match status" value="1"/>
</dbReference>
<keyword evidence="3" id="KW-0862">Zinc</keyword>
<dbReference type="PROSITE" id="PS50089">
    <property type="entry name" value="ZF_RING_2"/>
    <property type="match status" value="2"/>
</dbReference>
<dbReference type="InterPro" id="IPR050143">
    <property type="entry name" value="TRIM/RBCC"/>
</dbReference>
<dbReference type="Pfam" id="PF00643">
    <property type="entry name" value="zf-B_box"/>
    <property type="match status" value="1"/>
</dbReference>
<evidence type="ECO:0000256" key="2">
    <source>
        <dbReference type="ARBA" id="ARBA00022771"/>
    </source>
</evidence>
<evidence type="ECO:0000256" key="4">
    <source>
        <dbReference type="PROSITE-ProRule" id="PRU00024"/>
    </source>
</evidence>
<dbReference type="SUPFAM" id="SSF57850">
    <property type="entry name" value="RING/U-box"/>
    <property type="match status" value="2"/>
</dbReference>
<dbReference type="PANTHER" id="PTHR24103">
    <property type="entry name" value="E3 UBIQUITIN-PROTEIN LIGASE TRIM"/>
    <property type="match status" value="1"/>
</dbReference>
<reference evidence="8" key="1">
    <citation type="thesis" date="2020" institute="ProQuest LLC" country="789 East Eisenhower Parkway, Ann Arbor, MI, USA">
        <title>Comparative Genomics and Chromosome Evolution.</title>
        <authorList>
            <person name="Mudd A.B."/>
        </authorList>
    </citation>
    <scope>NUCLEOTIDE SEQUENCE</scope>
    <source>
        <strain evidence="8">237g6f4</strain>
        <tissue evidence="8">Blood</tissue>
    </source>
</reference>
<keyword evidence="2 4" id="KW-0863">Zinc-finger</keyword>
<dbReference type="Gene3D" id="3.30.40.10">
    <property type="entry name" value="Zinc/RING finger domain, C3HC4 (zinc finger)"/>
    <property type="match status" value="2"/>
</dbReference>
<evidence type="ECO:0000256" key="3">
    <source>
        <dbReference type="ARBA" id="ARBA00022833"/>
    </source>
</evidence>
<evidence type="ECO:0000256" key="5">
    <source>
        <dbReference type="SAM" id="Coils"/>
    </source>
</evidence>
<dbReference type="SUPFAM" id="SSF57845">
    <property type="entry name" value="B-box zinc-binding domain"/>
    <property type="match status" value="1"/>
</dbReference>
<dbReference type="GO" id="GO:0008270">
    <property type="term" value="F:zinc ion binding"/>
    <property type="evidence" value="ECO:0007669"/>
    <property type="project" value="UniProtKB-KW"/>
</dbReference>
<dbReference type="InterPro" id="IPR027370">
    <property type="entry name" value="Znf-RING_euk"/>
</dbReference>
<dbReference type="AlphaFoldDB" id="A0AAV6ZAC5"/>
<organism evidence="8 9">
    <name type="scientific">Engystomops pustulosus</name>
    <name type="common">Tungara frog</name>
    <name type="synonym">Physalaemus pustulosus</name>
    <dbReference type="NCBI Taxonomy" id="76066"/>
    <lineage>
        <taxon>Eukaryota</taxon>
        <taxon>Metazoa</taxon>
        <taxon>Chordata</taxon>
        <taxon>Craniata</taxon>
        <taxon>Vertebrata</taxon>
        <taxon>Euteleostomi</taxon>
        <taxon>Amphibia</taxon>
        <taxon>Batrachia</taxon>
        <taxon>Anura</taxon>
        <taxon>Neobatrachia</taxon>
        <taxon>Hyloidea</taxon>
        <taxon>Leptodactylidae</taxon>
        <taxon>Leiuperinae</taxon>
        <taxon>Engystomops</taxon>
    </lineage>
</organism>
<name>A0AAV6ZAC5_ENGPU</name>
<sequence length="403" mass="46221">MACGTIENLSDGLSCPLCHHIFKDPVTLQSCGHNFCRTCLQRQQKSGVTEGQDKTCPVCKKICPAHLCIPNITMSDLVGRIKENREDIRQMLKASQDFSDQLACSLCCETFRDPVSLQTCGHSFCHECLQKKARSTNQGGTLCPTCNQACPKKSYVHDHVLGSLVKRINRPGNRDQEQGREEGQEQKLVRECDKHKERISLFCLYDQTLCCLVCRDSFQHEQHKFLPLAEASDLIKVVVYVNVQKQLMLMNKVTNMSDDQEERMTEHKTNKVQVSEHITKEFEKLHKFLEDAKNDQLQQLDVTYDPLLKKMEENKETLRKKQKLLETNLEECQKKLVDSDIGALQDIREFLSQHCKMGQIEENLTVIKEKPETGLFKGPFQYYTWKRMLSVLQPGNSECSSAV</sequence>
<evidence type="ECO:0000259" key="7">
    <source>
        <dbReference type="PROSITE" id="PS50119"/>
    </source>
</evidence>
<feature type="domain" description="B box-type" evidence="7">
    <location>
        <begin position="187"/>
        <end position="228"/>
    </location>
</feature>
<dbReference type="Gene3D" id="3.30.160.60">
    <property type="entry name" value="Classic Zinc Finger"/>
    <property type="match status" value="1"/>
</dbReference>